<dbReference type="InterPro" id="IPR052772">
    <property type="entry name" value="Endo/PolyKinase_Domain-Protein"/>
</dbReference>
<feature type="compositionally biased region" description="Basic and acidic residues" evidence="2">
    <location>
        <begin position="640"/>
        <end position="664"/>
    </location>
</feature>
<dbReference type="InterPro" id="IPR003892">
    <property type="entry name" value="CUE"/>
</dbReference>
<dbReference type="SUPFAM" id="SSF52540">
    <property type="entry name" value="P-loop containing nucleoside triphosphate hydrolases"/>
    <property type="match status" value="1"/>
</dbReference>
<dbReference type="Proteomes" id="UP000410492">
    <property type="component" value="Unassembled WGS sequence"/>
</dbReference>
<name>A0A653D8L6_CALMS</name>
<dbReference type="PROSITE" id="PS50828">
    <property type="entry name" value="SMR"/>
    <property type="match status" value="1"/>
</dbReference>
<dbReference type="OrthoDB" id="3231855at2759"/>
<feature type="region of interest" description="Disordered" evidence="2">
    <location>
        <begin position="623"/>
        <end position="667"/>
    </location>
</feature>
<feature type="region of interest" description="Disordered" evidence="2">
    <location>
        <begin position="554"/>
        <end position="599"/>
    </location>
</feature>
<feature type="coiled-coil region" evidence="1">
    <location>
        <begin position="889"/>
        <end position="916"/>
    </location>
</feature>
<reference evidence="5 6" key="1">
    <citation type="submission" date="2019-01" db="EMBL/GenBank/DDBJ databases">
        <authorList>
            <person name="Sayadi A."/>
        </authorList>
    </citation>
    <scope>NUCLEOTIDE SEQUENCE [LARGE SCALE GENOMIC DNA]</scope>
</reference>
<dbReference type="GO" id="GO:0004519">
    <property type="term" value="F:endonuclease activity"/>
    <property type="evidence" value="ECO:0007669"/>
    <property type="project" value="TreeGrafter"/>
</dbReference>
<dbReference type="AlphaFoldDB" id="A0A653D8L6"/>
<dbReference type="EMBL" id="CAACVG010010737">
    <property type="protein sequence ID" value="VEN56502.1"/>
    <property type="molecule type" value="Genomic_DNA"/>
</dbReference>
<gene>
    <name evidence="5" type="ORF">CALMAC_LOCUS15388</name>
</gene>
<keyword evidence="1" id="KW-0175">Coiled coil</keyword>
<protein>
    <recommendedName>
        <fullName evidence="7">Smr domain-containing protein</fullName>
    </recommendedName>
</protein>
<evidence type="ECO:0000313" key="5">
    <source>
        <dbReference type="EMBL" id="VEN56502.1"/>
    </source>
</evidence>
<dbReference type="GO" id="GO:0005634">
    <property type="term" value="C:nucleus"/>
    <property type="evidence" value="ECO:0007669"/>
    <property type="project" value="TreeGrafter"/>
</dbReference>
<dbReference type="Gene3D" id="3.30.1370.110">
    <property type="match status" value="1"/>
</dbReference>
<evidence type="ECO:0000256" key="1">
    <source>
        <dbReference type="SAM" id="Coils"/>
    </source>
</evidence>
<evidence type="ECO:0000256" key="2">
    <source>
        <dbReference type="SAM" id="MobiDB-lite"/>
    </source>
</evidence>
<dbReference type="GO" id="GO:0043130">
    <property type="term" value="F:ubiquitin binding"/>
    <property type="evidence" value="ECO:0007669"/>
    <property type="project" value="InterPro"/>
</dbReference>
<organism evidence="5 6">
    <name type="scientific">Callosobruchus maculatus</name>
    <name type="common">Southern cowpea weevil</name>
    <name type="synonym">Pulse bruchid</name>
    <dbReference type="NCBI Taxonomy" id="64391"/>
    <lineage>
        <taxon>Eukaryota</taxon>
        <taxon>Metazoa</taxon>
        <taxon>Ecdysozoa</taxon>
        <taxon>Arthropoda</taxon>
        <taxon>Hexapoda</taxon>
        <taxon>Insecta</taxon>
        <taxon>Pterygota</taxon>
        <taxon>Neoptera</taxon>
        <taxon>Endopterygota</taxon>
        <taxon>Coleoptera</taxon>
        <taxon>Polyphaga</taxon>
        <taxon>Cucujiformia</taxon>
        <taxon>Chrysomeloidea</taxon>
        <taxon>Chrysomelidae</taxon>
        <taxon>Bruchinae</taxon>
        <taxon>Bruchini</taxon>
        <taxon>Callosobruchus</taxon>
    </lineage>
</organism>
<dbReference type="SMART" id="SM00463">
    <property type="entry name" value="SMR"/>
    <property type="match status" value="1"/>
</dbReference>
<dbReference type="SUPFAM" id="SSF160443">
    <property type="entry name" value="SMR domain-like"/>
    <property type="match status" value="1"/>
</dbReference>
<feature type="compositionally biased region" description="Basic and acidic residues" evidence="2">
    <location>
        <begin position="559"/>
        <end position="569"/>
    </location>
</feature>
<dbReference type="Pfam" id="PF13671">
    <property type="entry name" value="AAA_33"/>
    <property type="match status" value="1"/>
</dbReference>
<dbReference type="Gene3D" id="3.40.50.300">
    <property type="entry name" value="P-loop containing nucleotide triphosphate hydrolases"/>
    <property type="match status" value="1"/>
</dbReference>
<feature type="domain" description="CUE" evidence="4">
    <location>
        <begin position="504"/>
        <end position="547"/>
    </location>
</feature>
<dbReference type="SMART" id="SM01162">
    <property type="entry name" value="DUF1771"/>
    <property type="match status" value="1"/>
</dbReference>
<dbReference type="InterPro" id="IPR027417">
    <property type="entry name" value="P-loop_NTPase"/>
</dbReference>
<dbReference type="InterPro" id="IPR002625">
    <property type="entry name" value="Smr_dom"/>
</dbReference>
<evidence type="ECO:0000313" key="6">
    <source>
        <dbReference type="Proteomes" id="UP000410492"/>
    </source>
</evidence>
<accession>A0A653D8L6</accession>
<proteinExistence type="predicted"/>
<dbReference type="PANTHER" id="PTHR46535:SF1">
    <property type="entry name" value="NEDD4-BINDING PROTEIN 2"/>
    <property type="match status" value="1"/>
</dbReference>
<dbReference type="InterPro" id="IPR013899">
    <property type="entry name" value="DUF1771"/>
</dbReference>
<evidence type="ECO:0008006" key="7">
    <source>
        <dbReference type="Google" id="ProtNLM"/>
    </source>
</evidence>
<feature type="coiled-coil region" evidence="1">
    <location>
        <begin position="732"/>
        <end position="766"/>
    </location>
</feature>
<sequence>MATCTYQKSPEDRVIQQLKELFGSVLNFDVIQNVAVSCQYDVIKSSDRLLEISSHVDHTDNKMGDRPKTVTFGGADIPNSFLPLSNSSSTSSLASNKSRKATDIERTISYIQQNFKVLVLMRGLPGSGKSTLARKILENTIGYDGNRTMHLLSTDDYFCNHKLGTYNYDVTKLDTAHGWNQNRAFQSMSRGFSPVIIDNTNVQMWELKPYATMATDYGYIIEILEPDTHWCFDDKELSKRNAHNVPRAKIKAMLERYDKNITARKLLTAYNLYYKLQKPPQLRLYPPPDNTLSTNKNKQNSNDQSIKLETATMLNHEHERSTQNDIPLETINLMEFDDEVKTESTSLKEETNGNSPCEQNLVDKILMCSNDTQTTTVLQPQQNESEAENASSVRSVFNAWGVDEEALRSWEFVTPIPDDENFRRTVHIPVETNKVVTVESGSNTEGEYFQMLSKINDGSFYPCGMKIIDTLNRDINRSTPQKTSPIPKKLMLDKSCMTEDVYEDYENHMIQLESLFPDVPSTHLQYWYKKCRGDLEWTIEFLLEAKDEISTLIETEDAKEDKEDDKSLSDEDNNSVDNQPFQIKERRRRNRKSSEESNNLKKIIESKIDINSDHYSEHLRKIKNRQKTSSESAIASTSHADVEEPGRQRTSSKESSTDDSKEDLVDSDIELDEVDIKKSAKMEETIELNLGEHFVAQLEEKFGEPSLSYPKGFQPVVQMPASLARQLYTFYLESVYQQMDNQKQILEEMAREDEEFAKKLQASELEEAKPQQPPTPSLQEIMEGQRQYTKEVEKWKRMNPDDLALKLTKEKLCSSFPTINKDTLVEILFAHGNKYIETVESLLASMEPDAVEGNVEQIKEPPIQEEVLQEMKDAQKCNNNQEYEGVREATFYREEANKYQKRREDLYKKAQQYHQKGMKEVAQFYSGLASQQKDYFERANSMAATAFLDEHFKRLQDFNTLDLHFLYVKEAIPALDMFLDRSINLLRSSKEKQSEYLQIITGRGKNSENGISKIKPVVQARLKKRDIKFVQLNPGLLKVKVTKATLVTNEFTSD</sequence>
<keyword evidence="6" id="KW-1185">Reference proteome</keyword>
<feature type="compositionally biased region" description="Polar residues" evidence="2">
    <location>
        <begin position="627"/>
        <end position="639"/>
    </location>
</feature>
<dbReference type="InterPro" id="IPR036063">
    <property type="entry name" value="Smr_dom_sf"/>
</dbReference>
<feature type="domain" description="Smr" evidence="3">
    <location>
        <begin position="961"/>
        <end position="1042"/>
    </location>
</feature>
<dbReference type="PANTHER" id="PTHR46535">
    <property type="entry name" value="NEDD4-BINDING PROTEIN 2"/>
    <property type="match status" value="1"/>
</dbReference>
<dbReference type="CDD" id="cd14279">
    <property type="entry name" value="CUE"/>
    <property type="match status" value="1"/>
</dbReference>
<dbReference type="PROSITE" id="PS51140">
    <property type="entry name" value="CUE"/>
    <property type="match status" value="1"/>
</dbReference>
<evidence type="ECO:0000259" key="4">
    <source>
        <dbReference type="PROSITE" id="PS51140"/>
    </source>
</evidence>
<evidence type="ECO:0000259" key="3">
    <source>
        <dbReference type="PROSITE" id="PS50828"/>
    </source>
</evidence>